<evidence type="ECO:0000256" key="3">
    <source>
        <dbReference type="ARBA" id="ARBA00023163"/>
    </source>
</evidence>
<dbReference type="InterPro" id="IPR000835">
    <property type="entry name" value="HTH_MarR-typ"/>
</dbReference>
<dbReference type="EMBL" id="SMFQ01000004">
    <property type="protein sequence ID" value="TCJ84581.1"/>
    <property type="molecule type" value="Genomic_DNA"/>
</dbReference>
<dbReference type="AlphaFoldDB" id="A0A4R1F2J9"/>
<dbReference type="InterPro" id="IPR036388">
    <property type="entry name" value="WH-like_DNA-bd_sf"/>
</dbReference>
<dbReference type="PRINTS" id="PR00598">
    <property type="entry name" value="HTHMARR"/>
</dbReference>
<dbReference type="SMART" id="SM00347">
    <property type="entry name" value="HTH_MARR"/>
    <property type="match status" value="1"/>
</dbReference>
<organism evidence="5 6">
    <name type="scientific">Cocleimonas flava</name>
    <dbReference type="NCBI Taxonomy" id="634765"/>
    <lineage>
        <taxon>Bacteria</taxon>
        <taxon>Pseudomonadati</taxon>
        <taxon>Pseudomonadota</taxon>
        <taxon>Gammaproteobacteria</taxon>
        <taxon>Thiotrichales</taxon>
        <taxon>Thiotrichaceae</taxon>
        <taxon>Cocleimonas</taxon>
    </lineage>
</organism>
<dbReference type="Gene3D" id="1.10.10.10">
    <property type="entry name" value="Winged helix-like DNA-binding domain superfamily/Winged helix DNA-binding domain"/>
    <property type="match status" value="1"/>
</dbReference>
<evidence type="ECO:0000259" key="4">
    <source>
        <dbReference type="PROSITE" id="PS50995"/>
    </source>
</evidence>
<comment type="caution">
    <text evidence="5">The sequence shown here is derived from an EMBL/GenBank/DDBJ whole genome shotgun (WGS) entry which is preliminary data.</text>
</comment>
<evidence type="ECO:0000256" key="2">
    <source>
        <dbReference type="ARBA" id="ARBA00023125"/>
    </source>
</evidence>
<name>A0A4R1F2J9_9GAMM</name>
<dbReference type="GO" id="GO:0006950">
    <property type="term" value="P:response to stress"/>
    <property type="evidence" value="ECO:0007669"/>
    <property type="project" value="TreeGrafter"/>
</dbReference>
<protein>
    <submittedName>
        <fullName evidence="5">MarR family transcriptional regulator</fullName>
    </submittedName>
</protein>
<sequence length="142" mass="16468">MSDRKSLESLFHLVHALKRQLFEQAEQLNVNLTPMHIRVMKIIDRKKPCTAIDIASFLRRDKAQVTRLVNTLIEKDLISKEPNPNDKRSHYLCVTESGTRLVDEIAKIDANTMQMMTKNLSEEELSEFQRISSLMSKNLEAR</sequence>
<dbReference type="GO" id="GO:0003700">
    <property type="term" value="F:DNA-binding transcription factor activity"/>
    <property type="evidence" value="ECO:0007669"/>
    <property type="project" value="InterPro"/>
</dbReference>
<proteinExistence type="predicted"/>
<gene>
    <name evidence="5" type="ORF">EV695_2539</name>
</gene>
<evidence type="ECO:0000313" key="6">
    <source>
        <dbReference type="Proteomes" id="UP000294887"/>
    </source>
</evidence>
<keyword evidence="3" id="KW-0804">Transcription</keyword>
<dbReference type="PROSITE" id="PS50995">
    <property type="entry name" value="HTH_MARR_2"/>
    <property type="match status" value="1"/>
</dbReference>
<dbReference type="InterPro" id="IPR023187">
    <property type="entry name" value="Tscrpt_reg_MarR-type_CS"/>
</dbReference>
<accession>A0A4R1F2J9</accession>
<keyword evidence="2" id="KW-0238">DNA-binding</keyword>
<dbReference type="OrthoDB" id="6196575at2"/>
<evidence type="ECO:0000313" key="5">
    <source>
        <dbReference type="EMBL" id="TCJ84581.1"/>
    </source>
</evidence>
<evidence type="ECO:0000256" key="1">
    <source>
        <dbReference type="ARBA" id="ARBA00023015"/>
    </source>
</evidence>
<dbReference type="PANTHER" id="PTHR33164:SF101">
    <property type="entry name" value="TRANSCRIPTIONAL REPRESSOR MPRA"/>
    <property type="match status" value="1"/>
</dbReference>
<reference evidence="5 6" key="1">
    <citation type="submission" date="2019-03" db="EMBL/GenBank/DDBJ databases">
        <title>Genomic Encyclopedia of Type Strains, Phase IV (KMG-IV): sequencing the most valuable type-strain genomes for metagenomic binning, comparative biology and taxonomic classification.</title>
        <authorList>
            <person name="Goeker M."/>
        </authorList>
    </citation>
    <scope>NUCLEOTIDE SEQUENCE [LARGE SCALE GENOMIC DNA]</scope>
    <source>
        <strain evidence="5 6">DSM 24830</strain>
    </source>
</reference>
<dbReference type="Pfam" id="PF01047">
    <property type="entry name" value="MarR"/>
    <property type="match status" value="1"/>
</dbReference>
<dbReference type="SUPFAM" id="SSF46785">
    <property type="entry name" value="Winged helix' DNA-binding domain"/>
    <property type="match status" value="1"/>
</dbReference>
<dbReference type="PROSITE" id="PS01117">
    <property type="entry name" value="HTH_MARR_1"/>
    <property type="match status" value="1"/>
</dbReference>
<keyword evidence="1" id="KW-0805">Transcription regulation</keyword>
<feature type="domain" description="HTH marR-type" evidence="4">
    <location>
        <begin position="7"/>
        <end position="140"/>
    </location>
</feature>
<dbReference type="RefSeq" id="WP_131906330.1">
    <property type="nucleotide sequence ID" value="NZ_BAAAFU010000006.1"/>
</dbReference>
<keyword evidence="6" id="KW-1185">Reference proteome</keyword>
<dbReference type="GO" id="GO:0003677">
    <property type="term" value="F:DNA binding"/>
    <property type="evidence" value="ECO:0007669"/>
    <property type="project" value="UniProtKB-KW"/>
</dbReference>
<dbReference type="InterPro" id="IPR036390">
    <property type="entry name" value="WH_DNA-bd_sf"/>
</dbReference>
<dbReference type="Proteomes" id="UP000294887">
    <property type="component" value="Unassembled WGS sequence"/>
</dbReference>
<dbReference type="InterPro" id="IPR039422">
    <property type="entry name" value="MarR/SlyA-like"/>
</dbReference>
<dbReference type="PANTHER" id="PTHR33164">
    <property type="entry name" value="TRANSCRIPTIONAL REGULATOR, MARR FAMILY"/>
    <property type="match status" value="1"/>
</dbReference>